<dbReference type="Gene3D" id="3.40.50.1010">
    <property type="entry name" value="5'-nuclease"/>
    <property type="match status" value="1"/>
</dbReference>
<dbReference type="EMBL" id="JACCBU010000001">
    <property type="protein sequence ID" value="NYE75455.1"/>
    <property type="molecule type" value="Genomic_DNA"/>
</dbReference>
<name>A0A7Y9IER6_9ACTN</name>
<evidence type="ECO:0000256" key="3">
    <source>
        <dbReference type="ARBA" id="ARBA00022722"/>
    </source>
</evidence>
<dbReference type="EC" id="3.1.-.-" evidence="8"/>
<keyword evidence="2 8" id="KW-1277">Toxin-antitoxin system</keyword>
<dbReference type="AlphaFoldDB" id="A0A7Y9IER6"/>
<evidence type="ECO:0000256" key="2">
    <source>
        <dbReference type="ARBA" id="ARBA00022649"/>
    </source>
</evidence>
<keyword evidence="3 8" id="KW-0540">Nuclease</keyword>
<evidence type="ECO:0000256" key="6">
    <source>
        <dbReference type="ARBA" id="ARBA00022842"/>
    </source>
</evidence>
<keyword evidence="11" id="KW-1185">Reference proteome</keyword>
<dbReference type="InterPro" id="IPR002716">
    <property type="entry name" value="PIN_dom"/>
</dbReference>
<dbReference type="Pfam" id="PF01850">
    <property type="entry name" value="PIN"/>
    <property type="match status" value="1"/>
</dbReference>
<evidence type="ECO:0000313" key="10">
    <source>
        <dbReference type="EMBL" id="NYE75455.1"/>
    </source>
</evidence>
<dbReference type="HAMAP" id="MF_00265">
    <property type="entry name" value="VapC_Nob1"/>
    <property type="match status" value="1"/>
</dbReference>
<dbReference type="GO" id="GO:0016787">
    <property type="term" value="F:hydrolase activity"/>
    <property type="evidence" value="ECO:0007669"/>
    <property type="project" value="UniProtKB-KW"/>
</dbReference>
<dbReference type="GO" id="GO:0090729">
    <property type="term" value="F:toxin activity"/>
    <property type="evidence" value="ECO:0007669"/>
    <property type="project" value="UniProtKB-KW"/>
</dbReference>
<dbReference type="CDD" id="cd18755">
    <property type="entry name" value="PIN_MtVapC3_VapC21-like"/>
    <property type="match status" value="1"/>
</dbReference>
<dbReference type="PANTHER" id="PTHR33653:SF1">
    <property type="entry name" value="RIBONUCLEASE VAPC2"/>
    <property type="match status" value="1"/>
</dbReference>
<dbReference type="GO" id="GO:0004540">
    <property type="term" value="F:RNA nuclease activity"/>
    <property type="evidence" value="ECO:0007669"/>
    <property type="project" value="InterPro"/>
</dbReference>
<keyword evidence="8" id="KW-0800">Toxin</keyword>
<dbReference type="SUPFAM" id="SSF88723">
    <property type="entry name" value="PIN domain-like"/>
    <property type="match status" value="1"/>
</dbReference>
<proteinExistence type="inferred from homology"/>
<keyword evidence="5 8" id="KW-0378">Hydrolase</keyword>
<dbReference type="InterPro" id="IPR022907">
    <property type="entry name" value="VapC_family"/>
</dbReference>
<evidence type="ECO:0000259" key="9">
    <source>
        <dbReference type="Pfam" id="PF01850"/>
    </source>
</evidence>
<reference evidence="10 11" key="1">
    <citation type="submission" date="2020-07" db="EMBL/GenBank/DDBJ databases">
        <title>Sequencing the genomes of 1000 actinobacteria strains.</title>
        <authorList>
            <person name="Klenk H.-P."/>
        </authorList>
    </citation>
    <scope>NUCLEOTIDE SEQUENCE [LARGE SCALE GENOMIC DNA]</scope>
    <source>
        <strain evidence="10 11">DSM 22083</strain>
    </source>
</reference>
<comment type="function">
    <text evidence="8">Toxic component of a toxin-antitoxin (TA) system. An RNase.</text>
</comment>
<dbReference type="PANTHER" id="PTHR33653">
    <property type="entry name" value="RIBONUCLEASE VAPC2"/>
    <property type="match status" value="1"/>
</dbReference>
<comment type="similarity">
    <text evidence="7 8">Belongs to the PINc/VapC protein family.</text>
</comment>
<evidence type="ECO:0000256" key="4">
    <source>
        <dbReference type="ARBA" id="ARBA00022723"/>
    </source>
</evidence>
<protein>
    <recommendedName>
        <fullName evidence="8">Ribonuclease VapC</fullName>
        <shortName evidence="8">RNase VapC</shortName>
        <ecNumber evidence="8">3.1.-.-</ecNumber>
    </recommendedName>
    <alternativeName>
        <fullName evidence="8">Toxin VapC</fullName>
    </alternativeName>
</protein>
<accession>A0A7Y9IER6</accession>
<evidence type="ECO:0000256" key="8">
    <source>
        <dbReference type="HAMAP-Rule" id="MF_00265"/>
    </source>
</evidence>
<dbReference type="RefSeq" id="WP_179757952.1">
    <property type="nucleotide sequence ID" value="NZ_JACCBU010000001.1"/>
</dbReference>
<comment type="cofactor">
    <cofactor evidence="1 8">
        <name>Mg(2+)</name>
        <dbReference type="ChEBI" id="CHEBI:18420"/>
    </cofactor>
</comment>
<sequence>MVMTTWLVDKSAFARLSVAAQASVWAERIERGLVHVTTATVLEVGYSARSGDDWSALVTEPPVSRMPVQNLTPAIEARAVEVQGILARRGCHRAPSVPDLLIAATAELTDLVVLHHDQDFTLIADVTGQPVEELELRS</sequence>
<feature type="binding site" evidence="8">
    <location>
        <position position="99"/>
    </location>
    <ligand>
        <name>Mg(2+)</name>
        <dbReference type="ChEBI" id="CHEBI:18420"/>
    </ligand>
</feature>
<evidence type="ECO:0000256" key="5">
    <source>
        <dbReference type="ARBA" id="ARBA00022801"/>
    </source>
</evidence>
<comment type="caution">
    <text evidence="10">The sequence shown here is derived from an EMBL/GenBank/DDBJ whole genome shotgun (WGS) entry which is preliminary data.</text>
</comment>
<keyword evidence="4 8" id="KW-0479">Metal-binding</keyword>
<keyword evidence="6 8" id="KW-0460">Magnesium</keyword>
<evidence type="ECO:0000313" key="11">
    <source>
        <dbReference type="Proteomes" id="UP000569914"/>
    </source>
</evidence>
<gene>
    <name evidence="8" type="primary">vapC</name>
    <name evidence="10" type="ORF">BKA15_006784</name>
</gene>
<feature type="binding site" evidence="8">
    <location>
        <position position="9"/>
    </location>
    <ligand>
        <name>Mg(2+)</name>
        <dbReference type="ChEBI" id="CHEBI:18420"/>
    </ligand>
</feature>
<dbReference type="Proteomes" id="UP000569914">
    <property type="component" value="Unassembled WGS sequence"/>
</dbReference>
<organism evidence="10 11">
    <name type="scientific">Microlunatus parietis</name>
    <dbReference type="NCBI Taxonomy" id="682979"/>
    <lineage>
        <taxon>Bacteria</taxon>
        <taxon>Bacillati</taxon>
        <taxon>Actinomycetota</taxon>
        <taxon>Actinomycetes</taxon>
        <taxon>Propionibacteriales</taxon>
        <taxon>Propionibacteriaceae</taxon>
        <taxon>Microlunatus</taxon>
    </lineage>
</organism>
<dbReference type="GO" id="GO:0000287">
    <property type="term" value="F:magnesium ion binding"/>
    <property type="evidence" value="ECO:0007669"/>
    <property type="project" value="UniProtKB-UniRule"/>
</dbReference>
<dbReference type="InterPro" id="IPR050556">
    <property type="entry name" value="Type_II_TA_system_RNase"/>
</dbReference>
<evidence type="ECO:0000256" key="7">
    <source>
        <dbReference type="ARBA" id="ARBA00038093"/>
    </source>
</evidence>
<evidence type="ECO:0000256" key="1">
    <source>
        <dbReference type="ARBA" id="ARBA00001946"/>
    </source>
</evidence>
<dbReference type="InterPro" id="IPR029060">
    <property type="entry name" value="PIN-like_dom_sf"/>
</dbReference>
<feature type="domain" description="PIN" evidence="9">
    <location>
        <begin position="8"/>
        <end position="124"/>
    </location>
</feature>